<gene>
    <name evidence="7" type="ordered locus">Namu_2915</name>
</gene>
<sequence>MTSTITETVADLARIITGPVLTPDDPGYADEVTGFNLAHSPRPDIVVGAADAGDVAAAVAWATAAGLPIAVQATGHGLVADVSGGLLISTRRLQALRIDPDARTATIGAGVRWRAVIDAAAPHGLAPLNGSSSSVGAVGYTLGGGLGLLARRYGFAADHVRALTLVTADGIVRTIDEQREPDLFWAIRGGKVGFGIVTEMQIDLVPVTRFFGGGLFFSGADAAPVLHAWRTWASRLPEEVTTSVALLRLPPDPQLPPPLAGQFVVHLRYTHLGDAAAAAELLEPMRVVAPVVFDTVAEMPYPACDAVHMDPPTPLPAFDHGIALGALPAAAVDALVGCAGAESGSAVTLTEVRLLGGRLAAAPACPNAVAGRDAAFGVYVLGVPAGPAAGLIPAQVQAVAQALQPWRSGALPNFLGHASAAEFRDQWTPAIRARLAGIAARFDPEGVLGGRVFTG</sequence>
<dbReference type="Proteomes" id="UP000002218">
    <property type="component" value="Chromosome"/>
</dbReference>
<dbReference type="OrthoDB" id="5169292at2"/>
<dbReference type="PROSITE" id="PS00862">
    <property type="entry name" value="OX2_COVAL_FAD"/>
    <property type="match status" value="1"/>
</dbReference>
<dbReference type="Gene3D" id="3.30.43.10">
    <property type="entry name" value="Uridine Diphospho-n-acetylenolpyruvylglucosamine Reductase, domain 2"/>
    <property type="match status" value="1"/>
</dbReference>
<reference evidence="8" key="1">
    <citation type="submission" date="2009-09" db="EMBL/GenBank/DDBJ databases">
        <title>The complete genome of Nakamurella multipartita DSM 44233.</title>
        <authorList>
            <consortium name="US DOE Joint Genome Institute (JGI-PGF)"/>
            <person name="Lucas S."/>
            <person name="Copeland A."/>
            <person name="Lapidus A."/>
            <person name="Glavina del Rio T."/>
            <person name="Dalin E."/>
            <person name="Tice H."/>
            <person name="Bruce D."/>
            <person name="Goodwin L."/>
            <person name="Pitluck S."/>
            <person name="Kyrpides N."/>
            <person name="Mavromatis K."/>
            <person name="Ivanova N."/>
            <person name="Ovchinnikova G."/>
            <person name="Sims D."/>
            <person name="Meincke L."/>
            <person name="Brettin T."/>
            <person name="Detter J.C."/>
            <person name="Han C."/>
            <person name="Larimer F."/>
            <person name="Land M."/>
            <person name="Hauser L."/>
            <person name="Markowitz V."/>
            <person name="Cheng J.-F."/>
            <person name="Hugenholtz P."/>
            <person name="Woyke T."/>
            <person name="Wu D."/>
            <person name="Klenk H.-P."/>
            <person name="Eisen J.A."/>
        </authorList>
    </citation>
    <scope>NUCLEOTIDE SEQUENCE [LARGE SCALE GENOMIC DNA]</scope>
    <source>
        <strain evidence="8">ATCC 700099 / DSM 44233 / CIP 104796 / JCM 9543 / NBRC 105858 / Y-104</strain>
    </source>
</reference>
<dbReference type="RefSeq" id="WP_015748128.1">
    <property type="nucleotide sequence ID" value="NC_013235.1"/>
</dbReference>
<protein>
    <submittedName>
        <fullName evidence="7">FAD linked oxidase domain protein</fullName>
    </submittedName>
</protein>
<evidence type="ECO:0000313" key="7">
    <source>
        <dbReference type="EMBL" id="ACV79254.1"/>
    </source>
</evidence>
<dbReference type="PANTHER" id="PTHR42973">
    <property type="entry name" value="BINDING OXIDOREDUCTASE, PUTATIVE (AFU_ORTHOLOGUE AFUA_1G17690)-RELATED"/>
    <property type="match status" value="1"/>
</dbReference>
<proteinExistence type="inferred from homology"/>
<dbReference type="GO" id="GO:0016491">
    <property type="term" value="F:oxidoreductase activity"/>
    <property type="evidence" value="ECO:0007669"/>
    <property type="project" value="UniProtKB-KW"/>
</dbReference>
<accession>C8X9U6</accession>
<dbReference type="PROSITE" id="PS51387">
    <property type="entry name" value="FAD_PCMH"/>
    <property type="match status" value="1"/>
</dbReference>
<dbReference type="KEGG" id="nml:Namu_2915"/>
<dbReference type="InterPro" id="IPR016167">
    <property type="entry name" value="FAD-bd_PCMH_sub1"/>
</dbReference>
<evidence type="ECO:0000256" key="2">
    <source>
        <dbReference type="ARBA" id="ARBA00005466"/>
    </source>
</evidence>
<keyword evidence="4" id="KW-0274">FAD</keyword>
<comment type="similarity">
    <text evidence="2">Belongs to the oxygen-dependent FAD-linked oxidoreductase family.</text>
</comment>
<dbReference type="EMBL" id="CP001737">
    <property type="protein sequence ID" value="ACV79254.1"/>
    <property type="molecule type" value="Genomic_DNA"/>
</dbReference>
<evidence type="ECO:0000313" key="8">
    <source>
        <dbReference type="Proteomes" id="UP000002218"/>
    </source>
</evidence>
<reference evidence="7 8" key="2">
    <citation type="journal article" date="2010" name="Stand. Genomic Sci.">
        <title>Complete genome sequence of Nakamurella multipartita type strain (Y-104).</title>
        <authorList>
            <person name="Tice H."/>
            <person name="Mayilraj S."/>
            <person name="Sims D."/>
            <person name="Lapidus A."/>
            <person name="Nolan M."/>
            <person name="Lucas S."/>
            <person name="Glavina Del Rio T."/>
            <person name="Copeland A."/>
            <person name="Cheng J.F."/>
            <person name="Meincke L."/>
            <person name="Bruce D."/>
            <person name="Goodwin L."/>
            <person name="Pitluck S."/>
            <person name="Ivanova N."/>
            <person name="Mavromatis K."/>
            <person name="Ovchinnikova G."/>
            <person name="Pati A."/>
            <person name="Chen A."/>
            <person name="Palaniappan K."/>
            <person name="Land M."/>
            <person name="Hauser L."/>
            <person name="Chang Y.J."/>
            <person name="Jeffries C.D."/>
            <person name="Detter J.C."/>
            <person name="Brettin T."/>
            <person name="Rohde M."/>
            <person name="Goker M."/>
            <person name="Bristow J."/>
            <person name="Eisen J.A."/>
            <person name="Markowitz V."/>
            <person name="Hugenholtz P."/>
            <person name="Kyrpides N.C."/>
            <person name="Klenk H.P."/>
            <person name="Chen F."/>
        </authorList>
    </citation>
    <scope>NUCLEOTIDE SEQUENCE [LARGE SCALE GENOMIC DNA]</scope>
    <source>
        <strain evidence="8">ATCC 700099 / DSM 44233 / CIP 104796 / JCM 9543 / NBRC 105858 / Y-104</strain>
    </source>
</reference>
<evidence type="ECO:0000256" key="3">
    <source>
        <dbReference type="ARBA" id="ARBA00022630"/>
    </source>
</evidence>
<dbReference type="InterPro" id="IPR050416">
    <property type="entry name" value="FAD-linked_Oxidoreductase"/>
</dbReference>
<dbReference type="GO" id="GO:0071949">
    <property type="term" value="F:FAD binding"/>
    <property type="evidence" value="ECO:0007669"/>
    <property type="project" value="InterPro"/>
</dbReference>
<dbReference type="Gene3D" id="3.40.462.20">
    <property type="match status" value="1"/>
</dbReference>
<name>C8X9U6_NAKMY</name>
<dbReference type="InterPro" id="IPR016169">
    <property type="entry name" value="FAD-bd_PCMH_sub2"/>
</dbReference>
<dbReference type="InterPro" id="IPR006093">
    <property type="entry name" value="Oxy_OxRdtase_FAD_BS"/>
</dbReference>
<dbReference type="SUPFAM" id="SSF56176">
    <property type="entry name" value="FAD-binding/transporter-associated domain-like"/>
    <property type="match status" value="1"/>
</dbReference>
<keyword evidence="5" id="KW-0560">Oxidoreductase</keyword>
<organism evidence="7 8">
    <name type="scientific">Nakamurella multipartita (strain ATCC 700099 / DSM 44233 / CIP 104796 / JCM 9543 / NBRC 105858 / Y-104)</name>
    <name type="common">Microsphaera multipartita</name>
    <dbReference type="NCBI Taxonomy" id="479431"/>
    <lineage>
        <taxon>Bacteria</taxon>
        <taxon>Bacillati</taxon>
        <taxon>Actinomycetota</taxon>
        <taxon>Actinomycetes</taxon>
        <taxon>Nakamurellales</taxon>
        <taxon>Nakamurellaceae</taxon>
        <taxon>Nakamurella</taxon>
    </lineage>
</organism>
<keyword evidence="3" id="KW-0285">Flavoprotein</keyword>
<dbReference type="FunCoup" id="C8X9U6">
    <property type="interactions" value="2"/>
</dbReference>
<dbReference type="Gene3D" id="3.30.465.10">
    <property type="match status" value="1"/>
</dbReference>
<dbReference type="Pfam" id="PF01565">
    <property type="entry name" value="FAD_binding_4"/>
    <property type="match status" value="1"/>
</dbReference>
<comment type="cofactor">
    <cofactor evidence="1">
        <name>FAD</name>
        <dbReference type="ChEBI" id="CHEBI:57692"/>
    </cofactor>
</comment>
<evidence type="ECO:0000259" key="6">
    <source>
        <dbReference type="PROSITE" id="PS51387"/>
    </source>
</evidence>
<dbReference type="InParanoid" id="C8X9U6"/>
<feature type="domain" description="FAD-binding PCMH-type" evidence="6">
    <location>
        <begin position="39"/>
        <end position="207"/>
    </location>
</feature>
<evidence type="ECO:0000256" key="5">
    <source>
        <dbReference type="ARBA" id="ARBA00023002"/>
    </source>
</evidence>
<dbReference type="STRING" id="479431.Namu_2915"/>
<dbReference type="eggNOG" id="COG0277">
    <property type="taxonomic scope" value="Bacteria"/>
</dbReference>
<dbReference type="InterPro" id="IPR016166">
    <property type="entry name" value="FAD-bd_PCMH"/>
</dbReference>
<dbReference type="PANTHER" id="PTHR42973:SF39">
    <property type="entry name" value="FAD-BINDING PCMH-TYPE DOMAIN-CONTAINING PROTEIN"/>
    <property type="match status" value="1"/>
</dbReference>
<evidence type="ECO:0000256" key="1">
    <source>
        <dbReference type="ARBA" id="ARBA00001974"/>
    </source>
</evidence>
<dbReference type="InterPro" id="IPR006094">
    <property type="entry name" value="Oxid_FAD_bind_N"/>
</dbReference>
<dbReference type="InterPro" id="IPR036318">
    <property type="entry name" value="FAD-bd_PCMH-like_sf"/>
</dbReference>
<dbReference type="HOGENOM" id="CLU_018354_10_0_11"/>
<dbReference type="AlphaFoldDB" id="C8X9U6"/>
<evidence type="ECO:0000256" key="4">
    <source>
        <dbReference type="ARBA" id="ARBA00022827"/>
    </source>
</evidence>
<keyword evidence="8" id="KW-1185">Reference proteome</keyword>